<dbReference type="Gene3D" id="3.80.10.10">
    <property type="entry name" value="Ribonuclease Inhibitor"/>
    <property type="match status" value="1"/>
</dbReference>
<proteinExistence type="predicted"/>
<evidence type="ECO:0000313" key="1">
    <source>
        <dbReference type="EMBL" id="CAE2303250.1"/>
    </source>
</evidence>
<accession>A0A7S4KSH7</accession>
<gene>
    <name evidence="1" type="ORF">NAES01612_LOCUS10319</name>
</gene>
<name>A0A7S4KSH7_9EUKA</name>
<dbReference type="EMBL" id="HBKR01015602">
    <property type="protein sequence ID" value="CAE2303250.1"/>
    <property type="molecule type" value="Transcribed_RNA"/>
</dbReference>
<dbReference type="PANTHER" id="PTHR48007:SF4">
    <property type="entry name" value="LEUCINE-RICH REPEAT RECEPTOR-LIKE PROTEIN KINASE PXC1"/>
    <property type="match status" value="1"/>
</dbReference>
<organism evidence="1">
    <name type="scientific">Paramoeba aestuarina</name>
    <dbReference type="NCBI Taxonomy" id="180227"/>
    <lineage>
        <taxon>Eukaryota</taxon>
        <taxon>Amoebozoa</taxon>
        <taxon>Discosea</taxon>
        <taxon>Flabellinia</taxon>
        <taxon>Dactylopodida</taxon>
        <taxon>Paramoebidae</taxon>
        <taxon>Paramoeba</taxon>
    </lineage>
</organism>
<dbReference type="AlphaFoldDB" id="A0A7S4KSH7"/>
<dbReference type="InterPro" id="IPR046959">
    <property type="entry name" value="PRK1-6/SRF4-like"/>
</dbReference>
<dbReference type="SUPFAM" id="SSF52058">
    <property type="entry name" value="L domain-like"/>
    <property type="match status" value="1"/>
</dbReference>
<dbReference type="InterPro" id="IPR032675">
    <property type="entry name" value="LRR_dom_sf"/>
</dbReference>
<evidence type="ECO:0008006" key="2">
    <source>
        <dbReference type="Google" id="ProtNLM"/>
    </source>
</evidence>
<protein>
    <recommendedName>
        <fullName evidence="2">Leucine-rich repeat protein</fullName>
    </recommendedName>
</protein>
<dbReference type="PANTHER" id="PTHR48007">
    <property type="entry name" value="LEUCINE-RICH REPEAT RECEPTOR-LIKE PROTEIN KINASE PXC1"/>
    <property type="match status" value="1"/>
</dbReference>
<reference evidence="1" key="1">
    <citation type="submission" date="2021-01" db="EMBL/GenBank/DDBJ databases">
        <authorList>
            <person name="Corre E."/>
            <person name="Pelletier E."/>
            <person name="Niang G."/>
            <person name="Scheremetjew M."/>
            <person name="Finn R."/>
            <person name="Kale V."/>
            <person name="Holt S."/>
            <person name="Cochrane G."/>
            <person name="Meng A."/>
            <person name="Brown T."/>
            <person name="Cohen L."/>
        </authorList>
    </citation>
    <scope>NUCLEOTIDE SEQUENCE</scope>
    <source>
        <strain evidence="1">SoJaBio B1-5/56/2</strain>
    </source>
</reference>
<sequence>MKFPFSLLANGADPSVMRVDKSSVPQLSLMDLLIDGLDPKRRIRPETSSSLDNWSRIKLTPAGDVTDIEFSNKDLTGSLQLEWMPSTVQSVDVSYNAISGTLNLESLPVSLCRIDLGNNAFEGTVCLTNLPRELKELILSINQLSGQVDLTKLPEGLHRLQLHRNMFEGWTDFSQLPESLEFLSVSETGLSGMMVVSRGRSFQVYDSKVKVIYE</sequence>